<keyword evidence="3" id="KW-1185">Reference proteome</keyword>
<proteinExistence type="predicted"/>
<keyword evidence="1" id="KW-1133">Transmembrane helix</keyword>
<dbReference type="Proteomes" id="UP000237105">
    <property type="component" value="Unassembled WGS sequence"/>
</dbReference>
<dbReference type="AlphaFoldDB" id="A0A2P5BKR3"/>
<evidence type="ECO:0000313" key="3">
    <source>
        <dbReference type="Proteomes" id="UP000237105"/>
    </source>
</evidence>
<evidence type="ECO:0000313" key="2">
    <source>
        <dbReference type="EMBL" id="PON49375.1"/>
    </source>
</evidence>
<accession>A0A2P5BKR3</accession>
<keyword evidence="1" id="KW-0472">Membrane</keyword>
<name>A0A2P5BKR3_PARAD</name>
<keyword evidence="1" id="KW-0812">Transmembrane</keyword>
<comment type="caution">
    <text evidence="2">The sequence shown here is derived from an EMBL/GenBank/DDBJ whole genome shotgun (WGS) entry which is preliminary data.</text>
</comment>
<reference evidence="3" key="1">
    <citation type="submission" date="2016-06" db="EMBL/GenBank/DDBJ databases">
        <title>Parallel loss of symbiosis genes in relatives of nitrogen-fixing non-legume Parasponia.</title>
        <authorList>
            <person name="Van Velzen R."/>
            <person name="Holmer R."/>
            <person name="Bu F."/>
            <person name="Rutten L."/>
            <person name="Van Zeijl A."/>
            <person name="Liu W."/>
            <person name="Santuari L."/>
            <person name="Cao Q."/>
            <person name="Sharma T."/>
            <person name="Shen D."/>
            <person name="Roswanjaya Y."/>
            <person name="Wardhani T."/>
            <person name="Kalhor M.S."/>
            <person name="Jansen J."/>
            <person name="Van den Hoogen J."/>
            <person name="Gungor B."/>
            <person name="Hartog M."/>
            <person name="Hontelez J."/>
            <person name="Verver J."/>
            <person name="Yang W.-C."/>
            <person name="Schijlen E."/>
            <person name="Repin R."/>
            <person name="Schilthuizen M."/>
            <person name="Schranz E."/>
            <person name="Heidstra R."/>
            <person name="Miyata K."/>
            <person name="Fedorova E."/>
            <person name="Kohlen W."/>
            <person name="Bisseling T."/>
            <person name="Smit S."/>
            <person name="Geurts R."/>
        </authorList>
    </citation>
    <scope>NUCLEOTIDE SEQUENCE [LARGE SCALE GENOMIC DNA]</scope>
    <source>
        <strain evidence="3">cv. WU1-14</strain>
    </source>
</reference>
<dbReference type="EMBL" id="JXTB01000262">
    <property type="protein sequence ID" value="PON49375.1"/>
    <property type="molecule type" value="Genomic_DNA"/>
</dbReference>
<dbReference type="OrthoDB" id="10487870at2759"/>
<sequence length="90" mass="9862">MVRLDGSYDLLFSSIKGFDSQAAVSLKNALELQLVSIREASSVSNQNSSFSNQSFKIKRVRHSLFSVCCSSFFVKLGMVLVAMFLALGTC</sequence>
<evidence type="ECO:0000256" key="1">
    <source>
        <dbReference type="SAM" id="Phobius"/>
    </source>
</evidence>
<protein>
    <submittedName>
        <fullName evidence="2">Uncharacterized protein</fullName>
    </submittedName>
</protein>
<gene>
    <name evidence="2" type="ORF">PanWU01x14_230550</name>
</gene>
<organism evidence="2 3">
    <name type="scientific">Parasponia andersonii</name>
    <name type="common">Sponia andersonii</name>
    <dbReference type="NCBI Taxonomy" id="3476"/>
    <lineage>
        <taxon>Eukaryota</taxon>
        <taxon>Viridiplantae</taxon>
        <taxon>Streptophyta</taxon>
        <taxon>Embryophyta</taxon>
        <taxon>Tracheophyta</taxon>
        <taxon>Spermatophyta</taxon>
        <taxon>Magnoliopsida</taxon>
        <taxon>eudicotyledons</taxon>
        <taxon>Gunneridae</taxon>
        <taxon>Pentapetalae</taxon>
        <taxon>rosids</taxon>
        <taxon>fabids</taxon>
        <taxon>Rosales</taxon>
        <taxon>Cannabaceae</taxon>
        <taxon>Parasponia</taxon>
    </lineage>
</organism>
<feature type="transmembrane region" description="Helical" evidence="1">
    <location>
        <begin position="64"/>
        <end position="87"/>
    </location>
</feature>